<evidence type="ECO:0000313" key="7">
    <source>
        <dbReference type="EMBL" id="BAZ00114.1"/>
    </source>
</evidence>
<dbReference type="InterPro" id="IPR006620">
    <property type="entry name" value="Pro_4_hyd_alph"/>
</dbReference>
<dbReference type="InterPro" id="IPR045054">
    <property type="entry name" value="P4HA-like"/>
</dbReference>
<comment type="cofactor">
    <cofactor evidence="1">
        <name>L-ascorbate</name>
        <dbReference type="ChEBI" id="CHEBI:38290"/>
    </cofactor>
</comment>
<dbReference type="PANTHER" id="PTHR10869:SF241">
    <property type="entry name" value="FE2OG DIOXYGENASE DOMAIN-CONTAINING PROTEIN"/>
    <property type="match status" value="1"/>
</dbReference>
<evidence type="ECO:0000256" key="1">
    <source>
        <dbReference type="ARBA" id="ARBA00001961"/>
    </source>
</evidence>
<dbReference type="SMART" id="SM00702">
    <property type="entry name" value="P4Hc"/>
    <property type="match status" value="1"/>
</dbReference>
<proteinExistence type="predicted"/>
<evidence type="ECO:0000313" key="8">
    <source>
        <dbReference type="Proteomes" id="UP000218785"/>
    </source>
</evidence>
<dbReference type="GO" id="GO:0004656">
    <property type="term" value="F:procollagen-proline 4-dioxygenase activity"/>
    <property type="evidence" value="ECO:0007669"/>
    <property type="project" value="TreeGrafter"/>
</dbReference>
<dbReference type="Gene3D" id="2.60.120.620">
    <property type="entry name" value="q2cbj1_9rhob like domain"/>
    <property type="match status" value="1"/>
</dbReference>
<reference evidence="7 8" key="1">
    <citation type="submission" date="2017-06" db="EMBL/GenBank/DDBJ databases">
        <title>Genome sequencing of cyanobaciteial culture collection at National Institute for Environmental Studies (NIES).</title>
        <authorList>
            <person name="Hirose Y."/>
            <person name="Shimura Y."/>
            <person name="Fujisawa T."/>
            <person name="Nakamura Y."/>
            <person name="Kawachi M."/>
        </authorList>
    </citation>
    <scope>NUCLEOTIDE SEQUENCE [LARGE SCALE GENOMIC DNA]</scope>
    <source>
        <strain evidence="7 8">NIES-37</strain>
    </source>
</reference>
<dbReference type="Pfam" id="PF13640">
    <property type="entry name" value="2OG-FeII_Oxy_3"/>
    <property type="match status" value="1"/>
</dbReference>
<dbReference type="Proteomes" id="UP000218785">
    <property type="component" value="Chromosome"/>
</dbReference>
<evidence type="ECO:0000256" key="2">
    <source>
        <dbReference type="ARBA" id="ARBA00022723"/>
    </source>
</evidence>
<evidence type="ECO:0000256" key="5">
    <source>
        <dbReference type="ARBA" id="ARBA00023004"/>
    </source>
</evidence>
<dbReference type="GO" id="GO:0031418">
    <property type="term" value="F:L-ascorbic acid binding"/>
    <property type="evidence" value="ECO:0007669"/>
    <property type="project" value="InterPro"/>
</dbReference>
<dbReference type="PANTHER" id="PTHR10869">
    <property type="entry name" value="PROLYL 4-HYDROXYLASE ALPHA SUBUNIT"/>
    <property type="match status" value="1"/>
</dbReference>
<organism evidence="7 8">
    <name type="scientific">Tolypothrix tenuis PCC 7101</name>
    <dbReference type="NCBI Taxonomy" id="231146"/>
    <lineage>
        <taxon>Bacteria</taxon>
        <taxon>Bacillati</taxon>
        <taxon>Cyanobacteriota</taxon>
        <taxon>Cyanophyceae</taxon>
        <taxon>Nostocales</taxon>
        <taxon>Tolypothrichaceae</taxon>
        <taxon>Tolypothrix</taxon>
    </lineage>
</organism>
<dbReference type="AlphaFoldDB" id="A0A1Z4N303"/>
<accession>A0A1Z4N303</accession>
<feature type="domain" description="Prolyl 4-hydroxylase alpha subunit" evidence="6">
    <location>
        <begin position="15"/>
        <end position="194"/>
    </location>
</feature>
<keyword evidence="2" id="KW-0479">Metal-binding</keyword>
<sequence>MRSHTTMTKKNLLGNEIFTLDNILTPEECAEYITFTENIGYTDAPINTMQGFQIRPDIRNNQRVILDVPERACDLWQRVSNYIPNTMGRWQAVGLNERFRFYRYDPGQRFALHHDGSYQRPNGEESLLTFMIYLNEGFDGGETRFHLPRRYYEHLLTMDVVPVTGMALCFVHELVHEGSPVIQGRKYVLRSDVMYRQLSRVY</sequence>
<protein>
    <recommendedName>
        <fullName evidence="6">Prolyl 4-hydroxylase alpha subunit domain-containing protein</fullName>
    </recommendedName>
</protein>
<keyword evidence="4" id="KW-0560">Oxidoreductase</keyword>
<evidence type="ECO:0000256" key="4">
    <source>
        <dbReference type="ARBA" id="ARBA00023002"/>
    </source>
</evidence>
<keyword evidence="3" id="KW-0223">Dioxygenase</keyword>
<dbReference type="GO" id="GO:0005506">
    <property type="term" value="F:iron ion binding"/>
    <property type="evidence" value="ECO:0007669"/>
    <property type="project" value="InterPro"/>
</dbReference>
<evidence type="ECO:0000259" key="6">
    <source>
        <dbReference type="SMART" id="SM00702"/>
    </source>
</evidence>
<evidence type="ECO:0000256" key="3">
    <source>
        <dbReference type="ARBA" id="ARBA00022964"/>
    </source>
</evidence>
<dbReference type="InterPro" id="IPR044862">
    <property type="entry name" value="Pro_4_hyd_alph_FE2OG_OXY"/>
</dbReference>
<dbReference type="KEGG" id="ttq:NIES37_40970"/>
<gene>
    <name evidence="7" type="ORF">NIES37_40970</name>
</gene>
<keyword evidence="8" id="KW-1185">Reference proteome</keyword>
<dbReference type="EMBL" id="AP018248">
    <property type="protein sequence ID" value="BAZ00114.1"/>
    <property type="molecule type" value="Genomic_DNA"/>
</dbReference>
<keyword evidence="5" id="KW-0408">Iron</keyword>
<name>A0A1Z4N303_9CYAN</name>